<dbReference type="EC" id="1.4.1.4" evidence="4"/>
<accession>A0A659SB79</accession>
<evidence type="ECO:0000313" key="5">
    <source>
        <dbReference type="Proteomes" id="UP000297989"/>
    </source>
</evidence>
<dbReference type="InterPro" id="IPR006097">
    <property type="entry name" value="Glu/Leu/Phe/Val/Trp_DH_dimer"/>
</dbReference>
<dbReference type="InterPro" id="IPR046346">
    <property type="entry name" value="Aminoacid_DH-like_N_sf"/>
</dbReference>
<dbReference type="GO" id="GO:0005829">
    <property type="term" value="C:cytosol"/>
    <property type="evidence" value="ECO:0007669"/>
    <property type="project" value="TreeGrafter"/>
</dbReference>
<gene>
    <name evidence="4" type="ORF">C9F10_11630</name>
</gene>
<dbReference type="InterPro" id="IPR050724">
    <property type="entry name" value="Glu_Leu_Phe_Val_DH"/>
</dbReference>
<evidence type="ECO:0000313" key="4">
    <source>
        <dbReference type="EMBL" id="TGD40433.1"/>
    </source>
</evidence>
<dbReference type="PANTHER" id="PTHR43571:SF1">
    <property type="entry name" value="NADP-SPECIFIC GLUTAMATE DEHYDROGENASE 1-RELATED"/>
    <property type="match status" value="1"/>
</dbReference>
<sequence>DLAPLGTSPGVVMRFCQAVMTALYRHLGPDPAVPAGDIGVGGREVGFMAGMMRKLSNNSACVFTGKGLSFGGRLIRPEAAGEGLVDFPEAMLKRHGGGVGGMRV</sequence>
<comment type="caution">
    <text evidence="4">The sequence shown here is derived from an EMBL/GenBank/DDBJ whole genome shotgun (WGS) entry which is preliminary data.</text>
</comment>
<keyword evidence="2 4" id="KW-0560">Oxidoreductase</keyword>
<dbReference type="AlphaFoldDB" id="A0A659SB79"/>
<evidence type="ECO:0000256" key="2">
    <source>
        <dbReference type="ARBA" id="ARBA00023002"/>
    </source>
</evidence>
<dbReference type="SUPFAM" id="SSF53223">
    <property type="entry name" value="Aminoacid dehydrogenase-like, N-terminal domain"/>
    <property type="match status" value="1"/>
</dbReference>
<feature type="non-terminal residue" evidence="4">
    <location>
        <position position="1"/>
    </location>
</feature>
<evidence type="ECO:0000259" key="3">
    <source>
        <dbReference type="Pfam" id="PF02812"/>
    </source>
</evidence>
<evidence type="ECO:0000256" key="1">
    <source>
        <dbReference type="ARBA" id="ARBA00006382"/>
    </source>
</evidence>
<dbReference type="GO" id="GO:0006537">
    <property type="term" value="P:glutamate biosynthetic process"/>
    <property type="evidence" value="ECO:0007669"/>
    <property type="project" value="TreeGrafter"/>
</dbReference>
<dbReference type="GO" id="GO:0004354">
    <property type="term" value="F:glutamate dehydrogenase (NADP+) activity"/>
    <property type="evidence" value="ECO:0007669"/>
    <property type="project" value="UniProtKB-EC"/>
</dbReference>
<feature type="domain" description="Glutamate/phenylalanine/leucine/valine/L-tryptophan dehydrogenase dimerisation" evidence="3">
    <location>
        <begin position="6"/>
        <end position="53"/>
    </location>
</feature>
<dbReference type="Proteomes" id="UP000297989">
    <property type="component" value="Unassembled WGS sequence"/>
</dbReference>
<name>A0A659SB79_SALET</name>
<dbReference type="Pfam" id="PF02812">
    <property type="entry name" value="ELFV_dehydrog_N"/>
    <property type="match status" value="1"/>
</dbReference>
<dbReference type="EMBL" id="PYKK01000833">
    <property type="protein sequence ID" value="TGD40433.1"/>
    <property type="molecule type" value="Genomic_DNA"/>
</dbReference>
<feature type="non-terminal residue" evidence="4">
    <location>
        <position position="104"/>
    </location>
</feature>
<proteinExistence type="inferred from homology"/>
<comment type="similarity">
    <text evidence="1">Belongs to the Glu/Leu/Phe/Val dehydrogenases family.</text>
</comment>
<dbReference type="PANTHER" id="PTHR43571">
    <property type="entry name" value="NADP-SPECIFIC GLUTAMATE DEHYDROGENASE 1-RELATED"/>
    <property type="match status" value="1"/>
</dbReference>
<reference evidence="4 5" key="1">
    <citation type="submission" date="2018-03" db="EMBL/GenBank/DDBJ databases">
        <title>Non-Typhoidal Salmonella genome sequencing and assembly.</title>
        <authorList>
            <person name="Matchawe C."/>
        </authorList>
    </citation>
    <scope>NUCLEOTIDE SEQUENCE [LARGE SCALE GENOMIC DNA]</scope>
    <source>
        <strain evidence="4 5">8EV</strain>
    </source>
</reference>
<protein>
    <submittedName>
        <fullName evidence="4">Glutamate dehydrogenase</fullName>
        <ecNumber evidence="4">1.4.1.4</ecNumber>
    </submittedName>
</protein>
<dbReference type="Gene3D" id="3.40.50.10860">
    <property type="entry name" value="Leucine Dehydrogenase, chain A, domain 1"/>
    <property type="match status" value="1"/>
</dbReference>
<organism evidence="4 5">
    <name type="scientific">Salmonella enterica subsp. enterica serovar Poona</name>
    <dbReference type="NCBI Taxonomy" id="436295"/>
    <lineage>
        <taxon>Bacteria</taxon>
        <taxon>Pseudomonadati</taxon>
        <taxon>Pseudomonadota</taxon>
        <taxon>Gammaproteobacteria</taxon>
        <taxon>Enterobacterales</taxon>
        <taxon>Enterobacteriaceae</taxon>
        <taxon>Salmonella</taxon>
    </lineage>
</organism>